<evidence type="ECO:0000256" key="1">
    <source>
        <dbReference type="SAM" id="MobiDB-lite"/>
    </source>
</evidence>
<protein>
    <submittedName>
        <fullName evidence="2">Uncharacterized protein</fullName>
    </submittedName>
</protein>
<dbReference type="AlphaFoldDB" id="A0A1B6FR31"/>
<feature type="compositionally biased region" description="Polar residues" evidence="1">
    <location>
        <begin position="97"/>
        <end position="112"/>
    </location>
</feature>
<sequence>HSPEVTGDEIYYFPHFINPQKLHNNEANVSKLDSIKVHNLPMFESAQSPLMSNKTSSDVDLMLDDSLDEPPTPTSLNDLVPSTQTVLATGTAGPGTVSATASNGTNLNTTPASSSLKKKNPEKKKLLTGYIVYSREVRKRIC</sequence>
<accession>A0A1B6FR31</accession>
<feature type="non-terminal residue" evidence="2">
    <location>
        <position position="1"/>
    </location>
</feature>
<dbReference type="EMBL" id="GECZ01017102">
    <property type="protein sequence ID" value="JAS52667.1"/>
    <property type="molecule type" value="Transcribed_RNA"/>
</dbReference>
<proteinExistence type="predicted"/>
<reference evidence="2" key="1">
    <citation type="submission" date="2015-11" db="EMBL/GenBank/DDBJ databases">
        <title>De novo transcriptome assembly of four potential Pierce s Disease insect vectors from Arizona vineyards.</title>
        <authorList>
            <person name="Tassone E.E."/>
        </authorList>
    </citation>
    <scope>NUCLEOTIDE SEQUENCE</scope>
</reference>
<name>A0A1B6FR31_9HEMI</name>
<feature type="region of interest" description="Disordered" evidence="1">
    <location>
        <begin position="87"/>
        <end position="121"/>
    </location>
</feature>
<organism evidence="2">
    <name type="scientific">Cuerna arida</name>
    <dbReference type="NCBI Taxonomy" id="1464854"/>
    <lineage>
        <taxon>Eukaryota</taxon>
        <taxon>Metazoa</taxon>
        <taxon>Ecdysozoa</taxon>
        <taxon>Arthropoda</taxon>
        <taxon>Hexapoda</taxon>
        <taxon>Insecta</taxon>
        <taxon>Pterygota</taxon>
        <taxon>Neoptera</taxon>
        <taxon>Paraneoptera</taxon>
        <taxon>Hemiptera</taxon>
        <taxon>Auchenorrhyncha</taxon>
        <taxon>Membracoidea</taxon>
        <taxon>Cicadellidae</taxon>
        <taxon>Cicadellinae</taxon>
        <taxon>Proconiini</taxon>
        <taxon>Cuerna</taxon>
    </lineage>
</organism>
<feature type="non-terminal residue" evidence="2">
    <location>
        <position position="142"/>
    </location>
</feature>
<evidence type="ECO:0000313" key="2">
    <source>
        <dbReference type="EMBL" id="JAS52667.1"/>
    </source>
</evidence>
<gene>
    <name evidence="2" type="ORF">g.44948</name>
</gene>